<dbReference type="KEGG" id="mng:MNEG_12508"/>
<feature type="compositionally biased region" description="Low complexity" evidence="1">
    <location>
        <begin position="218"/>
        <end position="227"/>
    </location>
</feature>
<feature type="compositionally biased region" description="Low complexity" evidence="1">
    <location>
        <begin position="176"/>
        <end position="210"/>
    </location>
</feature>
<keyword evidence="3" id="KW-1185">Reference proteome</keyword>
<dbReference type="AlphaFoldDB" id="A0A0D2KI09"/>
<reference evidence="2 3" key="1">
    <citation type="journal article" date="2013" name="BMC Genomics">
        <title>Reconstruction of the lipid metabolism for the microalga Monoraphidium neglectum from its genome sequence reveals characteristics suitable for biofuel production.</title>
        <authorList>
            <person name="Bogen C."/>
            <person name="Al-Dilaimi A."/>
            <person name="Albersmeier A."/>
            <person name="Wichmann J."/>
            <person name="Grundmann M."/>
            <person name="Rupp O."/>
            <person name="Lauersen K.J."/>
            <person name="Blifernez-Klassen O."/>
            <person name="Kalinowski J."/>
            <person name="Goesmann A."/>
            <person name="Mussgnug J.H."/>
            <person name="Kruse O."/>
        </authorList>
    </citation>
    <scope>NUCLEOTIDE SEQUENCE [LARGE SCALE GENOMIC DNA]</scope>
    <source>
        <strain evidence="2 3">SAG 48.87</strain>
    </source>
</reference>
<protein>
    <submittedName>
        <fullName evidence="2">Uncharacterized protein</fullName>
    </submittedName>
</protein>
<evidence type="ECO:0000313" key="3">
    <source>
        <dbReference type="Proteomes" id="UP000054498"/>
    </source>
</evidence>
<proteinExistence type="predicted"/>
<sequence length="227" mass="23187">MDAAVRKNLEGFLPADAARRCNRTALISVTVVGDGGKRSGVAVRDVRVDSRPVDRPFAAPGQDATSLIVKYVLESLQGKRAVAANVTKPRLPARPGPIPAARAQQMRKAGLDIAPALAAPDPFTREAWNELGVLAPDPETFQYLVNMGKLDAMAWAEATGIAADAAKRRNQGAAAAAPLKTAKPAPAAAAAAPKAGVPAPKSPAPAVAPKGRPHISPAAAAKAAGGR</sequence>
<dbReference type="EMBL" id="KK103500">
    <property type="protein sequence ID" value="KIY95453.1"/>
    <property type="molecule type" value="Genomic_DNA"/>
</dbReference>
<evidence type="ECO:0000313" key="2">
    <source>
        <dbReference type="EMBL" id="KIY95453.1"/>
    </source>
</evidence>
<dbReference type="GeneID" id="25729877"/>
<feature type="region of interest" description="Disordered" evidence="1">
    <location>
        <begin position="176"/>
        <end position="227"/>
    </location>
</feature>
<accession>A0A0D2KI09</accession>
<dbReference type="Proteomes" id="UP000054498">
    <property type="component" value="Unassembled WGS sequence"/>
</dbReference>
<name>A0A0D2KI09_9CHLO</name>
<gene>
    <name evidence="2" type="ORF">MNEG_12508</name>
</gene>
<dbReference type="RefSeq" id="XP_013894473.1">
    <property type="nucleotide sequence ID" value="XM_014039019.1"/>
</dbReference>
<organism evidence="2 3">
    <name type="scientific">Monoraphidium neglectum</name>
    <dbReference type="NCBI Taxonomy" id="145388"/>
    <lineage>
        <taxon>Eukaryota</taxon>
        <taxon>Viridiplantae</taxon>
        <taxon>Chlorophyta</taxon>
        <taxon>core chlorophytes</taxon>
        <taxon>Chlorophyceae</taxon>
        <taxon>CS clade</taxon>
        <taxon>Sphaeropleales</taxon>
        <taxon>Selenastraceae</taxon>
        <taxon>Monoraphidium</taxon>
    </lineage>
</organism>
<evidence type="ECO:0000256" key="1">
    <source>
        <dbReference type="SAM" id="MobiDB-lite"/>
    </source>
</evidence>